<evidence type="ECO:0000256" key="16">
    <source>
        <dbReference type="SAM" id="Phobius"/>
    </source>
</evidence>
<keyword evidence="5 17" id="KW-0732">Signal</keyword>
<dbReference type="InterPro" id="IPR036852">
    <property type="entry name" value="Peptidase_S8/S53_dom_sf"/>
</dbReference>
<feature type="region of interest" description="Disordered" evidence="15">
    <location>
        <begin position="629"/>
        <end position="673"/>
    </location>
</feature>
<evidence type="ECO:0000313" key="19">
    <source>
        <dbReference type="EMBL" id="ORY81896.1"/>
    </source>
</evidence>
<dbReference type="RefSeq" id="XP_040725030.1">
    <property type="nucleotide sequence ID" value="XM_040869344.1"/>
</dbReference>
<dbReference type="Pfam" id="PF00082">
    <property type="entry name" value="Peptidase_S8"/>
    <property type="match status" value="1"/>
</dbReference>
<keyword evidence="6 14" id="KW-0378">Hydrolase</keyword>
<evidence type="ECO:0000256" key="7">
    <source>
        <dbReference type="ARBA" id="ARBA00022825"/>
    </source>
</evidence>
<comment type="caution">
    <text evidence="19">The sequence shown here is derived from an EMBL/GenBank/DDBJ whole genome shotgun (WGS) entry which is preliminary data.</text>
</comment>
<dbReference type="GO" id="GO:0016485">
    <property type="term" value="P:protein processing"/>
    <property type="evidence" value="ECO:0007669"/>
    <property type="project" value="TreeGrafter"/>
</dbReference>
<keyword evidence="7 14" id="KW-0720">Serine protease</keyword>
<evidence type="ECO:0000313" key="20">
    <source>
        <dbReference type="Proteomes" id="UP000193685"/>
    </source>
</evidence>
<feature type="transmembrane region" description="Helical" evidence="16">
    <location>
        <begin position="692"/>
        <end position="715"/>
    </location>
</feature>
<dbReference type="PROSITE" id="PS51892">
    <property type="entry name" value="SUBTILASE"/>
    <property type="match status" value="1"/>
</dbReference>
<dbReference type="CDD" id="cd04059">
    <property type="entry name" value="Peptidases_S8_Protein_convertases_Kexins_Furin-like"/>
    <property type="match status" value="1"/>
</dbReference>
<dbReference type="InterPro" id="IPR000209">
    <property type="entry name" value="Peptidase_S8/S53_dom"/>
</dbReference>
<evidence type="ECO:0000259" key="18">
    <source>
        <dbReference type="PROSITE" id="PS51829"/>
    </source>
</evidence>
<dbReference type="OMA" id="LHHACTN"/>
<comment type="similarity">
    <text evidence="2">Belongs to the peptidase S8 family. Furin subfamily.</text>
</comment>
<evidence type="ECO:0000256" key="8">
    <source>
        <dbReference type="ARBA" id="ARBA00022837"/>
    </source>
</evidence>
<evidence type="ECO:0000256" key="6">
    <source>
        <dbReference type="ARBA" id="ARBA00022801"/>
    </source>
</evidence>
<dbReference type="AlphaFoldDB" id="A0A1Y2FF20"/>
<dbReference type="PANTHER" id="PTHR42884">
    <property type="entry name" value="PROPROTEIN CONVERTASE SUBTILISIN/KEXIN-RELATED"/>
    <property type="match status" value="1"/>
</dbReference>
<evidence type="ECO:0000256" key="13">
    <source>
        <dbReference type="PIRSR" id="PIRSR615500-1"/>
    </source>
</evidence>
<sequence length="770" mass="85349">MRLYALSLLAVFASGYSAAAHTRPRDYEHRDYYALELAHGANLDDVLRNLGATLEHPFGTLPNHYMVSVGKENGLHLHKRDDRVPYLIPQLPRQRVKRGAVPRQTVDQSAVQLDESKVLVDFITGVQQRQDIHDPILYQQWYLFNRRDAGLDINVTGVWEQGILGKGAVVALIDDGIDMNSEDLAANYYAEGSYDFNDHNPVPVPKLFDDYHGTRCAGEIAAVRNDVCGIGIAYEAKVSGLRILSGVITDGDEAISLNYDMENNWIYSCSWGPTDDGKTMEGPHDLIKRAIVHGVQEGRGGKGSIFVFASGNGAMYGDNCNFDGYTNSIFSITIGGIDRVDRHPSYSELCAAQLAVTYSSGAGSYIHTTDVGGKCATSHGGTSAAAPIGAGIFALVLGERPDLTWRDLQYLCMQTAIPMDLEDTDWEDTPAGYRFNHKYGYGKMDAWAIVETAKTWNLVKPQSWFNTPKIVVETLLGDAEHKEVKSTFEVTQDHLKEANLERVEHVTVTVNIQHQRRGDVTVDLYSPHGIRSSLATMRSRDVADTGFVDWTFMTVKHWGEDGVGNWQLVVGDHEENSQSGKFLDWTMTLWGESRDATKVKKLPIPGEVVQEPVATTSATVEVTSKPTLPKVALPTSTPDMPVPDRPIVEKPEEAPASHNKEPEPMPTTIIQPLPDDIQDEKKPLKWSSKKAVWIYVAAAASVAFVLFVALFWWLYARRTQTVSREDYEFKELRASGGQAGELYDAFAVNDSDDESIQDLDELDPLAGRHL</sequence>
<keyword evidence="9 16" id="KW-1133">Transmembrane helix</keyword>
<organism evidence="19 20">
    <name type="scientific">Protomyces lactucae-debilis</name>
    <dbReference type="NCBI Taxonomy" id="2754530"/>
    <lineage>
        <taxon>Eukaryota</taxon>
        <taxon>Fungi</taxon>
        <taxon>Dikarya</taxon>
        <taxon>Ascomycota</taxon>
        <taxon>Taphrinomycotina</taxon>
        <taxon>Taphrinomycetes</taxon>
        <taxon>Taphrinales</taxon>
        <taxon>Protomycetaceae</taxon>
        <taxon>Protomyces</taxon>
    </lineage>
</organism>
<evidence type="ECO:0000256" key="1">
    <source>
        <dbReference type="ARBA" id="ARBA00004370"/>
    </source>
</evidence>
<dbReference type="InterPro" id="IPR034182">
    <property type="entry name" value="Kexin/furin"/>
</dbReference>
<reference evidence="19 20" key="1">
    <citation type="submission" date="2016-07" db="EMBL/GenBank/DDBJ databases">
        <title>Pervasive Adenine N6-methylation of Active Genes in Fungi.</title>
        <authorList>
            <consortium name="DOE Joint Genome Institute"/>
            <person name="Mondo S.J."/>
            <person name="Dannebaum R.O."/>
            <person name="Kuo R.C."/>
            <person name="Labutti K."/>
            <person name="Haridas S."/>
            <person name="Kuo A."/>
            <person name="Salamov A."/>
            <person name="Ahrendt S.R."/>
            <person name="Lipzen A."/>
            <person name="Sullivan W."/>
            <person name="Andreopoulos W.B."/>
            <person name="Clum A."/>
            <person name="Lindquist E."/>
            <person name="Daum C."/>
            <person name="Ramamoorthy G.K."/>
            <person name="Gryganskyi A."/>
            <person name="Culley D."/>
            <person name="Magnuson J.K."/>
            <person name="James T.Y."/>
            <person name="O'Malley M.A."/>
            <person name="Stajich J.E."/>
            <person name="Spatafora J.W."/>
            <person name="Visel A."/>
            <person name="Grigoriev I.V."/>
        </authorList>
    </citation>
    <scope>NUCLEOTIDE SEQUENCE [LARGE SCALE GENOMIC DNA]</scope>
    <source>
        <strain evidence="19 20">12-1054</strain>
    </source>
</reference>
<evidence type="ECO:0000256" key="11">
    <source>
        <dbReference type="ARBA" id="ARBA00023145"/>
    </source>
</evidence>
<feature type="compositionally biased region" description="Basic and acidic residues" evidence="15">
    <location>
        <begin position="646"/>
        <end position="663"/>
    </location>
</feature>
<dbReference type="InterPro" id="IPR002884">
    <property type="entry name" value="P_dom"/>
</dbReference>
<feature type="domain" description="P/Homo B" evidence="18">
    <location>
        <begin position="459"/>
        <end position="595"/>
    </location>
</feature>
<protein>
    <submittedName>
        <fullName evidence="19">Peptidase S8/S53 domain-containing protein</fullName>
    </submittedName>
</protein>
<keyword evidence="20" id="KW-1185">Reference proteome</keyword>
<dbReference type="GeneID" id="63785943"/>
<dbReference type="GO" id="GO:0000139">
    <property type="term" value="C:Golgi membrane"/>
    <property type="evidence" value="ECO:0007669"/>
    <property type="project" value="TreeGrafter"/>
</dbReference>
<proteinExistence type="inferred from homology"/>
<dbReference type="PROSITE" id="PS00138">
    <property type="entry name" value="SUBTILASE_SER"/>
    <property type="match status" value="1"/>
</dbReference>
<keyword evidence="4 16" id="KW-0812">Transmembrane</keyword>
<comment type="subcellular location">
    <subcellularLocation>
        <location evidence="1">Membrane</location>
    </subcellularLocation>
</comment>
<feature type="active site" description="Charge relay system" evidence="13 14">
    <location>
        <position position="383"/>
    </location>
</feature>
<keyword evidence="3 14" id="KW-0645">Protease</keyword>
<feature type="chain" id="PRO_5012553572" evidence="17">
    <location>
        <begin position="20"/>
        <end position="770"/>
    </location>
</feature>
<dbReference type="InterPro" id="IPR022398">
    <property type="entry name" value="Peptidase_S8_His-AS"/>
</dbReference>
<dbReference type="Proteomes" id="UP000193685">
    <property type="component" value="Unassembled WGS sequence"/>
</dbReference>
<feature type="active site" description="Charge relay system" evidence="13 14">
    <location>
        <position position="212"/>
    </location>
</feature>
<evidence type="ECO:0000256" key="5">
    <source>
        <dbReference type="ARBA" id="ARBA00022729"/>
    </source>
</evidence>
<dbReference type="STRING" id="56484.A0A1Y2FF20"/>
<evidence type="ECO:0000256" key="4">
    <source>
        <dbReference type="ARBA" id="ARBA00022692"/>
    </source>
</evidence>
<dbReference type="SUPFAM" id="SSF49785">
    <property type="entry name" value="Galactose-binding domain-like"/>
    <property type="match status" value="1"/>
</dbReference>
<dbReference type="GO" id="GO:0004252">
    <property type="term" value="F:serine-type endopeptidase activity"/>
    <property type="evidence" value="ECO:0007669"/>
    <property type="project" value="UniProtKB-UniRule"/>
</dbReference>
<accession>A0A1Y2FF20</accession>
<evidence type="ECO:0000256" key="9">
    <source>
        <dbReference type="ARBA" id="ARBA00022989"/>
    </source>
</evidence>
<evidence type="ECO:0000256" key="12">
    <source>
        <dbReference type="ARBA" id="ARBA00023180"/>
    </source>
</evidence>
<dbReference type="OrthoDB" id="300641at2759"/>
<dbReference type="FunFam" id="2.60.120.260:FF:000026">
    <property type="entry name" value="proprotein convertase subtilisin/kexin type 7"/>
    <property type="match status" value="1"/>
</dbReference>
<evidence type="ECO:0000256" key="2">
    <source>
        <dbReference type="ARBA" id="ARBA00005325"/>
    </source>
</evidence>
<dbReference type="PROSITE" id="PS51829">
    <property type="entry name" value="P_HOMO_B"/>
    <property type="match status" value="1"/>
</dbReference>
<keyword evidence="12" id="KW-0325">Glycoprotein</keyword>
<dbReference type="FunFam" id="3.40.50.200:FF:000005">
    <property type="entry name" value="Proprotein convertase subtilisin/kexin type 7"/>
    <property type="match status" value="1"/>
</dbReference>
<dbReference type="InterPro" id="IPR015500">
    <property type="entry name" value="Peptidase_S8_subtilisin-rel"/>
</dbReference>
<keyword evidence="10 16" id="KW-0472">Membrane</keyword>
<dbReference type="InterPro" id="IPR008979">
    <property type="entry name" value="Galactose-bd-like_sf"/>
</dbReference>
<dbReference type="Pfam" id="PF01483">
    <property type="entry name" value="P_proprotein"/>
    <property type="match status" value="1"/>
</dbReference>
<evidence type="ECO:0000256" key="10">
    <source>
        <dbReference type="ARBA" id="ARBA00023136"/>
    </source>
</evidence>
<gene>
    <name evidence="19" type="ORF">BCR37DRAFT_379794</name>
</gene>
<dbReference type="PROSITE" id="PS00137">
    <property type="entry name" value="SUBTILASE_HIS"/>
    <property type="match status" value="1"/>
</dbReference>
<feature type="active site" description="Charge relay system" evidence="13 14">
    <location>
        <position position="174"/>
    </location>
</feature>
<dbReference type="Gene3D" id="3.40.50.200">
    <property type="entry name" value="Peptidase S8/S53 domain"/>
    <property type="match status" value="1"/>
</dbReference>
<evidence type="ECO:0000256" key="17">
    <source>
        <dbReference type="SAM" id="SignalP"/>
    </source>
</evidence>
<feature type="signal peptide" evidence="17">
    <location>
        <begin position="1"/>
        <end position="19"/>
    </location>
</feature>
<dbReference type="InterPro" id="IPR023827">
    <property type="entry name" value="Peptidase_S8_Asp-AS"/>
</dbReference>
<evidence type="ECO:0000256" key="3">
    <source>
        <dbReference type="ARBA" id="ARBA00022670"/>
    </source>
</evidence>
<dbReference type="GO" id="GO:0005802">
    <property type="term" value="C:trans-Golgi network"/>
    <property type="evidence" value="ECO:0007669"/>
    <property type="project" value="TreeGrafter"/>
</dbReference>
<dbReference type="PRINTS" id="PR00723">
    <property type="entry name" value="SUBTILISIN"/>
</dbReference>
<dbReference type="EMBL" id="MCFI01000010">
    <property type="protein sequence ID" value="ORY81896.1"/>
    <property type="molecule type" value="Genomic_DNA"/>
</dbReference>
<name>A0A1Y2FF20_PROLT</name>
<keyword evidence="8" id="KW-0106">Calcium</keyword>
<dbReference type="SUPFAM" id="SSF52743">
    <property type="entry name" value="Subtilisin-like"/>
    <property type="match status" value="1"/>
</dbReference>
<keyword evidence="11" id="KW-0865">Zymogen</keyword>
<dbReference type="PROSITE" id="PS00136">
    <property type="entry name" value="SUBTILASE_ASP"/>
    <property type="match status" value="1"/>
</dbReference>
<evidence type="ECO:0000256" key="15">
    <source>
        <dbReference type="SAM" id="MobiDB-lite"/>
    </source>
</evidence>
<dbReference type="InterPro" id="IPR023828">
    <property type="entry name" value="Peptidase_S8_Ser-AS"/>
</dbReference>
<evidence type="ECO:0000256" key="14">
    <source>
        <dbReference type="PROSITE-ProRule" id="PRU01240"/>
    </source>
</evidence>
<dbReference type="GO" id="GO:0007323">
    <property type="term" value="P:peptide pheromone maturation"/>
    <property type="evidence" value="ECO:0007669"/>
    <property type="project" value="UniProtKB-ARBA"/>
</dbReference>
<dbReference type="PANTHER" id="PTHR42884:SF14">
    <property type="entry name" value="NEUROENDOCRINE CONVERTASE 1"/>
    <property type="match status" value="1"/>
</dbReference>
<dbReference type="Gene3D" id="2.60.120.260">
    <property type="entry name" value="Galactose-binding domain-like"/>
    <property type="match status" value="1"/>
</dbReference>